<dbReference type="Proteomes" id="UP000564677">
    <property type="component" value="Unassembled WGS sequence"/>
</dbReference>
<accession>A0A7X5ZUL4</accession>
<name>A0A7X5ZUL4_9SPHN</name>
<evidence type="ECO:0000313" key="3">
    <source>
        <dbReference type="Proteomes" id="UP000564677"/>
    </source>
</evidence>
<evidence type="ECO:0000256" key="1">
    <source>
        <dbReference type="SAM" id="MobiDB-lite"/>
    </source>
</evidence>
<feature type="region of interest" description="Disordered" evidence="1">
    <location>
        <begin position="1"/>
        <end position="56"/>
    </location>
</feature>
<sequence length="56" mass="6147">MNDNDREDPRSDRTRIGEPRADAVKPGETGNGHAPPEPLALSGRTGDVRHQDLDQQ</sequence>
<comment type="caution">
    <text evidence="2">The sequence shown here is derived from an EMBL/GenBank/DDBJ whole genome shotgun (WGS) entry which is preliminary data.</text>
</comment>
<organism evidence="2 3">
    <name type="scientific">Sphingomonas leidyi</name>
    <dbReference type="NCBI Taxonomy" id="68569"/>
    <lineage>
        <taxon>Bacteria</taxon>
        <taxon>Pseudomonadati</taxon>
        <taxon>Pseudomonadota</taxon>
        <taxon>Alphaproteobacteria</taxon>
        <taxon>Sphingomonadales</taxon>
        <taxon>Sphingomonadaceae</taxon>
        <taxon>Sphingomonas</taxon>
    </lineage>
</organism>
<keyword evidence="3" id="KW-1185">Reference proteome</keyword>
<dbReference type="RefSeq" id="WP_167298280.1">
    <property type="nucleotide sequence ID" value="NZ_JAASQV010000001.1"/>
</dbReference>
<protein>
    <submittedName>
        <fullName evidence="2">Uncharacterized protein</fullName>
    </submittedName>
</protein>
<gene>
    <name evidence="2" type="ORF">FHR20_000755</name>
</gene>
<dbReference type="EMBL" id="JAASQV010000001">
    <property type="protein sequence ID" value="NIJ63824.1"/>
    <property type="molecule type" value="Genomic_DNA"/>
</dbReference>
<reference evidence="2 3" key="1">
    <citation type="submission" date="2020-03" db="EMBL/GenBank/DDBJ databases">
        <title>Genomic Encyclopedia of Type Strains, Phase IV (KMG-IV): sequencing the most valuable type-strain genomes for metagenomic binning, comparative biology and taxonomic classification.</title>
        <authorList>
            <person name="Goeker M."/>
        </authorList>
    </citation>
    <scope>NUCLEOTIDE SEQUENCE [LARGE SCALE GENOMIC DNA]</scope>
    <source>
        <strain evidence="2 3">DSM 4733</strain>
    </source>
</reference>
<proteinExistence type="predicted"/>
<feature type="compositionally biased region" description="Basic and acidic residues" evidence="1">
    <location>
        <begin position="46"/>
        <end position="56"/>
    </location>
</feature>
<evidence type="ECO:0000313" key="2">
    <source>
        <dbReference type="EMBL" id="NIJ63824.1"/>
    </source>
</evidence>
<dbReference type="AlphaFoldDB" id="A0A7X5ZUL4"/>
<feature type="compositionally biased region" description="Basic and acidic residues" evidence="1">
    <location>
        <begin position="7"/>
        <end position="25"/>
    </location>
</feature>